<accession>A0ABS2M5I4</accession>
<sequence>MIRREDVEQLLAVGNESRSFEVKGPGSLKEKPFVAKVARAVMAMGNRRDGGVVCVGVDEPQMKEMQPGLDDDQASEWADYDNVAAALAKYSDPAVVFELAGYALSSGANVVVLDVAEFDVVPHVCKKTFPEVLQDGMTYVRPRGKPESVPVPNSAEMRALLDLATAKGVREWVRVGTLAGVPLTETKSQEQLDEEEYTKERTTAWAEPSPVVAGLLEIGYFDVAVRPTTYSSGRILPVDLESFVTDNTVRLRGWPLPFVDYRAPRFRKGTMVGQDLEASGVPHHEAWRMWGSGQFLQRRALASDLRDHSDLLPADPSATGAVAVWDVLLYLVEVAEFGARMSTYLEGPPITFDVGVSGVSGRELISGDHRRQLYGPYISPLDTLETHQSVASARLLTEPRQVGVELAQDLLKQFGLNVPDQVLFDYQAQILDPS</sequence>
<dbReference type="EMBL" id="JAFBBZ010000001">
    <property type="protein sequence ID" value="MBM7506459.1"/>
    <property type="molecule type" value="Genomic_DNA"/>
</dbReference>
<dbReference type="Gene3D" id="3.30.950.30">
    <property type="entry name" value="Schlafen, AAA domain"/>
    <property type="match status" value="1"/>
</dbReference>
<name>A0ABS2M5I4_9ACTN</name>
<dbReference type="RefSeq" id="WP_193670806.1">
    <property type="nucleotide sequence ID" value="NZ_JACDTV010000018.1"/>
</dbReference>
<gene>
    <name evidence="1" type="ORF">JOE61_000273</name>
</gene>
<reference evidence="1 2" key="1">
    <citation type="submission" date="2021-01" db="EMBL/GenBank/DDBJ databases">
        <title>Sequencing the genomes of 1000 actinobacteria strains.</title>
        <authorList>
            <person name="Klenk H.-P."/>
        </authorList>
    </citation>
    <scope>NUCLEOTIDE SEQUENCE [LARGE SCALE GENOMIC DNA]</scope>
    <source>
        <strain evidence="1 2">DSM 18239</strain>
    </source>
</reference>
<evidence type="ECO:0000313" key="1">
    <source>
        <dbReference type="EMBL" id="MBM7506459.1"/>
    </source>
</evidence>
<protein>
    <recommendedName>
        <fullName evidence="3">ATP-binding protein</fullName>
    </recommendedName>
</protein>
<dbReference type="Proteomes" id="UP000732378">
    <property type="component" value="Unassembled WGS sequence"/>
</dbReference>
<keyword evidence="2" id="KW-1185">Reference proteome</keyword>
<organism evidence="1 2">
    <name type="scientific">Nocardioides salarius</name>
    <dbReference type="NCBI Taxonomy" id="374513"/>
    <lineage>
        <taxon>Bacteria</taxon>
        <taxon>Bacillati</taxon>
        <taxon>Actinomycetota</taxon>
        <taxon>Actinomycetes</taxon>
        <taxon>Propionibacteriales</taxon>
        <taxon>Nocardioidaceae</taxon>
        <taxon>Nocardioides</taxon>
    </lineage>
</organism>
<proteinExistence type="predicted"/>
<dbReference type="InterPro" id="IPR038461">
    <property type="entry name" value="Schlafen_AlbA_2_dom_sf"/>
</dbReference>
<evidence type="ECO:0008006" key="3">
    <source>
        <dbReference type="Google" id="ProtNLM"/>
    </source>
</evidence>
<comment type="caution">
    <text evidence="1">The sequence shown here is derived from an EMBL/GenBank/DDBJ whole genome shotgun (WGS) entry which is preliminary data.</text>
</comment>
<evidence type="ECO:0000313" key="2">
    <source>
        <dbReference type="Proteomes" id="UP000732378"/>
    </source>
</evidence>